<dbReference type="InterPro" id="IPR016047">
    <property type="entry name" value="M23ase_b-sheet_dom"/>
</dbReference>
<dbReference type="InParanoid" id="Q7NEZ6"/>
<keyword evidence="6" id="KW-1185">Reference proteome</keyword>
<dbReference type="FunFam" id="2.70.70.10:FF:000006">
    <property type="entry name" value="M23 family peptidase"/>
    <property type="match status" value="1"/>
</dbReference>
<dbReference type="SUPFAM" id="SSF51261">
    <property type="entry name" value="Duplicated hybrid motif"/>
    <property type="match status" value="1"/>
</dbReference>
<dbReference type="Gene3D" id="2.70.70.10">
    <property type="entry name" value="Glucose Permease (Domain IIA)"/>
    <property type="match status" value="1"/>
</dbReference>
<evidence type="ECO:0000256" key="2">
    <source>
        <dbReference type="SAM" id="Coils"/>
    </source>
</evidence>
<dbReference type="PANTHER" id="PTHR21666">
    <property type="entry name" value="PEPTIDASE-RELATED"/>
    <property type="match status" value="1"/>
</dbReference>
<dbReference type="PATRIC" id="fig|251221.4.peg.3765"/>
<evidence type="ECO:0000256" key="1">
    <source>
        <dbReference type="ARBA" id="ARBA00022729"/>
    </source>
</evidence>
<proteinExistence type="predicted"/>
<dbReference type="EnsemblBacteria" id="BAC91672">
    <property type="protein sequence ID" value="BAC91672"/>
    <property type="gene ID" value="BAC91672"/>
</dbReference>
<feature type="transmembrane region" description="Helical" evidence="3">
    <location>
        <begin position="28"/>
        <end position="49"/>
    </location>
</feature>
<dbReference type="InterPro" id="IPR011055">
    <property type="entry name" value="Dup_hybrid_motif"/>
</dbReference>
<dbReference type="OrthoDB" id="507840at2"/>
<dbReference type="PhylomeDB" id="Q7NEZ6"/>
<dbReference type="CDD" id="cd12797">
    <property type="entry name" value="M23_peptidase"/>
    <property type="match status" value="1"/>
</dbReference>
<dbReference type="eggNOG" id="COG0739">
    <property type="taxonomic scope" value="Bacteria"/>
</dbReference>
<keyword evidence="3" id="KW-1133">Transmembrane helix</keyword>
<dbReference type="HOGENOM" id="CLU_029425_2_4_3"/>
<name>Q7NEZ6_GLOVI</name>
<dbReference type="STRING" id="251221.gene:10761247"/>
<dbReference type="PANTHER" id="PTHR21666:SF289">
    <property type="entry name" value="L-ALA--D-GLU ENDOPEPTIDASE"/>
    <property type="match status" value="1"/>
</dbReference>
<protein>
    <submittedName>
        <fullName evidence="5">Gll3731 protein</fullName>
    </submittedName>
</protein>
<feature type="coiled-coil region" evidence="2">
    <location>
        <begin position="70"/>
        <end position="97"/>
    </location>
</feature>
<dbReference type="EMBL" id="BA000045">
    <property type="protein sequence ID" value="BAC91672.1"/>
    <property type="molecule type" value="Genomic_DNA"/>
</dbReference>
<evidence type="ECO:0000259" key="4">
    <source>
        <dbReference type="Pfam" id="PF01551"/>
    </source>
</evidence>
<evidence type="ECO:0000256" key="3">
    <source>
        <dbReference type="SAM" id="Phobius"/>
    </source>
</evidence>
<evidence type="ECO:0000313" key="6">
    <source>
        <dbReference type="Proteomes" id="UP000000557"/>
    </source>
</evidence>
<keyword evidence="2" id="KW-0175">Coiled coil</keyword>
<accession>Q7NEZ6</accession>
<evidence type="ECO:0000313" key="5">
    <source>
        <dbReference type="EMBL" id="BAC91672.1"/>
    </source>
</evidence>
<dbReference type="RefSeq" id="WP_011143720.1">
    <property type="nucleotide sequence ID" value="NC_005125.1"/>
</dbReference>
<sequence length="290" mass="30557">MEPRHPEHWSIRIARPGREPVITDVRPAAAVCAAVLALVGLVAGVRLALNHFERTVSGFERTVTSERERNAALEVQAGRLLGKLEQLEAEVRSLQRQANLAPTIDATGQGGAGGAEPGAGAGMMLSIANLRLDKLSKAMRAKKTIALALAERSARPAGLPVVGARLTSGFGPRRDPVMGGVELHSGLDFAGPYGLPIRATAPGRVSRAGWGNGWGQHIVIDHGYGFETLYAHLSRLEVRAGDSVGRGEVVGRMGSTGRSTGTHLHYTVYLDAQAVDPSPYLGEAPPVPAL</sequence>
<keyword evidence="3" id="KW-0812">Transmembrane</keyword>
<dbReference type="KEGG" id="gvi:gll3731"/>
<dbReference type="GO" id="GO:0004222">
    <property type="term" value="F:metalloendopeptidase activity"/>
    <property type="evidence" value="ECO:0000318"/>
    <property type="project" value="GO_Central"/>
</dbReference>
<keyword evidence="1" id="KW-0732">Signal</keyword>
<reference evidence="5 6" key="1">
    <citation type="journal article" date="2003" name="DNA Res.">
        <title>Complete genome structure of Gloeobacter violaceus PCC 7421, a cyanobacterium that lacks thylakoids.</title>
        <authorList>
            <person name="Nakamura Y."/>
            <person name="Kaneko T."/>
            <person name="Sato S."/>
            <person name="Mimuro M."/>
            <person name="Miyashita H."/>
            <person name="Tsuchiya T."/>
            <person name="Sasamoto S."/>
            <person name="Watanabe A."/>
            <person name="Kawashima K."/>
            <person name="Kishida Y."/>
            <person name="Kiyokawa C."/>
            <person name="Kohara M."/>
            <person name="Matsumoto M."/>
            <person name="Matsuno A."/>
            <person name="Nakazaki N."/>
            <person name="Shimpo S."/>
            <person name="Takeuchi C."/>
            <person name="Yamada M."/>
            <person name="Tabata S."/>
        </authorList>
    </citation>
    <scope>NUCLEOTIDE SEQUENCE [LARGE SCALE GENOMIC DNA]</scope>
    <source>
        <strain evidence="6">ATCC 29082 / PCC 7421</strain>
    </source>
</reference>
<dbReference type="Pfam" id="PF01551">
    <property type="entry name" value="Peptidase_M23"/>
    <property type="match status" value="1"/>
</dbReference>
<keyword evidence="3" id="KW-0472">Membrane</keyword>
<organism evidence="5 6">
    <name type="scientific">Gloeobacter violaceus (strain ATCC 29082 / PCC 7421)</name>
    <dbReference type="NCBI Taxonomy" id="251221"/>
    <lineage>
        <taxon>Bacteria</taxon>
        <taxon>Bacillati</taxon>
        <taxon>Cyanobacteriota</taxon>
        <taxon>Cyanophyceae</taxon>
        <taxon>Gloeobacterales</taxon>
        <taxon>Gloeobacteraceae</taxon>
        <taxon>Gloeobacter</taxon>
    </lineage>
</organism>
<reference evidence="5 6" key="2">
    <citation type="journal article" date="2003" name="DNA Res.">
        <title>Complete genome structure of Gloeobacter violaceus PCC 7421, a cyanobacterium that lacks thylakoids (supplement).</title>
        <authorList>
            <person name="Nakamura Y."/>
            <person name="Kaneko T."/>
            <person name="Sato S."/>
            <person name="Mimuro M."/>
            <person name="Miyashita H."/>
            <person name="Tsuchiya T."/>
            <person name="Sasamoto S."/>
            <person name="Watanabe A."/>
            <person name="Kawashima K."/>
            <person name="Kishida Y."/>
            <person name="Kiyokawa C."/>
            <person name="Kohara M."/>
            <person name="Matsumoto M."/>
            <person name="Matsuno A."/>
            <person name="Nakazaki N."/>
            <person name="Shimpo S."/>
            <person name="Takeuchi C."/>
            <person name="Yamada M."/>
            <person name="Tabata S."/>
        </authorList>
    </citation>
    <scope>NUCLEOTIDE SEQUENCE [LARGE SCALE GENOMIC DNA]</scope>
    <source>
        <strain evidence="6">ATCC 29082 / PCC 7421</strain>
    </source>
</reference>
<dbReference type="Proteomes" id="UP000000557">
    <property type="component" value="Chromosome"/>
</dbReference>
<dbReference type="AlphaFoldDB" id="Q7NEZ6"/>
<feature type="domain" description="M23ase beta-sheet core" evidence="4">
    <location>
        <begin position="183"/>
        <end position="277"/>
    </location>
</feature>
<dbReference type="InterPro" id="IPR050570">
    <property type="entry name" value="Cell_wall_metabolism_enzyme"/>
</dbReference>
<gene>
    <name evidence="5" type="ordered locus">gll3731</name>
</gene>